<dbReference type="Proteomes" id="UP000053660">
    <property type="component" value="Unassembled WGS sequence"/>
</dbReference>
<organism evidence="1 2">
    <name type="scientific">Oesophagostomum dentatum</name>
    <name type="common">Nodular worm</name>
    <dbReference type="NCBI Taxonomy" id="61180"/>
    <lineage>
        <taxon>Eukaryota</taxon>
        <taxon>Metazoa</taxon>
        <taxon>Ecdysozoa</taxon>
        <taxon>Nematoda</taxon>
        <taxon>Chromadorea</taxon>
        <taxon>Rhabditida</taxon>
        <taxon>Rhabditina</taxon>
        <taxon>Rhabditomorpha</taxon>
        <taxon>Strongyloidea</taxon>
        <taxon>Strongylidae</taxon>
        <taxon>Oesophagostomum</taxon>
    </lineage>
</organism>
<dbReference type="EMBL" id="KN554684">
    <property type="protein sequence ID" value="KHJ89120.1"/>
    <property type="molecule type" value="Genomic_DNA"/>
</dbReference>
<dbReference type="AlphaFoldDB" id="A0A0B1T126"/>
<keyword evidence="2" id="KW-1185">Reference proteome</keyword>
<evidence type="ECO:0000313" key="2">
    <source>
        <dbReference type="Proteomes" id="UP000053660"/>
    </source>
</evidence>
<evidence type="ECO:0000313" key="1">
    <source>
        <dbReference type="EMBL" id="KHJ89120.1"/>
    </source>
</evidence>
<name>A0A0B1T126_OESDE</name>
<reference evidence="1 2" key="1">
    <citation type="submission" date="2014-03" db="EMBL/GenBank/DDBJ databases">
        <title>Draft genome of the hookworm Oesophagostomum dentatum.</title>
        <authorList>
            <person name="Mitreva M."/>
        </authorList>
    </citation>
    <scope>NUCLEOTIDE SEQUENCE [LARGE SCALE GENOMIC DNA]</scope>
    <source>
        <strain evidence="1 2">OD-Hann</strain>
    </source>
</reference>
<sequence>MNTAYFVFAFVLTISRCIVGFPYPYYGGFAGVPVVAPTLGHPLAFSNGPIYTSITPSVHPLYHTPRVELRNLIRSADKDTVHFADTTHRSSAFPFYF</sequence>
<proteinExistence type="predicted"/>
<gene>
    <name evidence="1" type="ORF">OESDEN_11064</name>
</gene>
<protein>
    <submittedName>
        <fullName evidence="1">Uncharacterized protein</fullName>
    </submittedName>
</protein>
<dbReference type="OrthoDB" id="5823404at2759"/>
<accession>A0A0B1T126</accession>